<name>A0A0B8T5T9_9SPHI</name>
<reference evidence="2" key="1">
    <citation type="submission" date="2014-04" db="EMBL/GenBank/DDBJ databases">
        <title>Whole-Genome optical mapping and complete genome sequence of Sphingobacterium deserti sp. nov., a new spaces isolated from desert in the west of China.</title>
        <authorList>
            <person name="Teng C."/>
            <person name="Zhou Z."/>
            <person name="Li X."/>
            <person name="Chen M."/>
            <person name="Lin M."/>
            <person name="Wang L."/>
            <person name="Su S."/>
            <person name="Zhang C."/>
            <person name="Zhang W."/>
        </authorList>
    </citation>
    <scope>NUCLEOTIDE SEQUENCE [LARGE SCALE GENOMIC DNA]</scope>
    <source>
        <strain evidence="2">ACCC05744</strain>
    </source>
</reference>
<dbReference type="PATRIC" id="fig|1229276.3.peg.3248"/>
<dbReference type="STRING" id="1229276.DI53_3143"/>
<reference evidence="1 2" key="2">
    <citation type="journal article" date="2015" name="PLoS ONE">
        <title>Whole-Genome Optical Mapping and Finished Genome Sequence of Sphingobacterium deserti sp. nov., a New Species Isolated from the Western Desert of China.</title>
        <authorList>
            <person name="Teng C."/>
            <person name="Zhou Z."/>
            <person name="Molnar I."/>
            <person name="Li X."/>
            <person name="Tang R."/>
            <person name="Chen M."/>
            <person name="Wang L."/>
            <person name="Su S."/>
            <person name="Zhang W."/>
            <person name="Lin M."/>
        </authorList>
    </citation>
    <scope>NUCLEOTIDE SEQUENCE [LARGE SCALE GENOMIC DNA]</scope>
    <source>
        <strain evidence="2">ACCC05744</strain>
    </source>
</reference>
<evidence type="ECO:0000313" key="2">
    <source>
        <dbReference type="Proteomes" id="UP000031802"/>
    </source>
</evidence>
<dbReference type="eggNOG" id="ENOG5032R6N">
    <property type="taxonomic scope" value="Bacteria"/>
</dbReference>
<accession>A0A0B8T5T9</accession>
<dbReference type="AlphaFoldDB" id="A0A0B8T5T9"/>
<dbReference type="Proteomes" id="UP000031802">
    <property type="component" value="Unassembled WGS sequence"/>
</dbReference>
<dbReference type="OrthoDB" id="620967at2"/>
<proteinExistence type="predicted"/>
<sequence length="490" mass="57511">MKKVSFDSVQHLIPENCWYKDQHYDEQVLLCEGDQNWKNPVDLDHIFGAEQDAEFYPLVLVTGNLQATQIFNTDTDGSSGLIVLGDLLAENVLVGGQEIYICGNLHVRGLFWGDYNHGSLHVEGNIRASVFLNTDYNVDSYRFLALENLTIPHLLWDEIDEDYDHPDYLTMLFDKAFLFNEDEMGEVAYSWKDWIKAEQLYEALRENRSVLLESVTAAENMQAPFFFADQEISPSNLLRFAEGILLSRENDQPGEDRQLAYWDGDVFRRIFMRSCEPLSCMLYFQKSEEFGCLVYFGFDPASMNNIMMPKKPVFALAFRELNEVGEVWHPFSLLSPSRYRDFLKEQWPLLLDHYSEMNFLEETLQRKVSVETFKAIMDVPLVKKMAKKHDDDDGAIFFRGFQWEFQNENRAEDQHARISIVKDLGKDRFECYYFYLLETVSGDPAVFLYTQENDDDELYEVQPIDRWKIRRALLFFDLLEKNIFRLNDSY</sequence>
<keyword evidence="2" id="KW-1185">Reference proteome</keyword>
<dbReference type="EMBL" id="JJMU01000059">
    <property type="protein sequence ID" value="KGE13119.1"/>
    <property type="molecule type" value="Genomic_DNA"/>
</dbReference>
<evidence type="ECO:0000313" key="1">
    <source>
        <dbReference type="EMBL" id="KGE13119.1"/>
    </source>
</evidence>
<dbReference type="RefSeq" id="WP_037501671.1">
    <property type="nucleotide sequence ID" value="NZ_JJMU01000059.1"/>
</dbReference>
<organism evidence="1 2">
    <name type="scientific">Sphingobacterium deserti</name>
    <dbReference type="NCBI Taxonomy" id="1229276"/>
    <lineage>
        <taxon>Bacteria</taxon>
        <taxon>Pseudomonadati</taxon>
        <taxon>Bacteroidota</taxon>
        <taxon>Sphingobacteriia</taxon>
        <taxon>Sphingobacteriales</taxon>
        <taxon>Sphingobacteriaceae</taxon>
        <taxon>Sphingobacterium</taxon>
    </lineage>
</organism>
<comment type="caution">
    <text evidence="1">The sequence shown here is derived from an EMBL/GenBank/DDBJ whole genome shotgun (WGS) entry which is preliminary data.</text>
</comment>
<gene>
    <name evidence="1" type="ORF">DI53_3143</name>
</gene>
<protein>
    <submittedName>
        <fullName evidence="1">Uncharacterized protein</fullName>
    </submittedName>
</protein>